<evidence type="ECO:0000313" key="3">
    <source>
        <dbReference type="Proteomes" id="UP001437256"/>
    </source>
</evidence>
<gene>
    <name evidence="2" type="ORF">AAF712_003364</name>
</gene>
<name>A0ABR3AAX4_9AGAR</name>
<dbReference type="Proteomes" id="UP001437256">
    <property type="component" value="Unassembled WGS sequence"/>
</dbReference>
<dbReference type="InterPro" id="IPR013154">
    <property type="entry name" value="ADH-like_N"/>
</dbReference>
<organism evidence="2 3">
    <name type="scientific">Marasmius tenuissimus</name>
    <dbReference type="NCBI Taxonomy" id="585030"/>
    <lineage>
        <taxon>Eukaryota</taxon>
        <taxon>Fungi</taxon>
        <taxon>Dikarya</taxon>
        <taxon>Basidiomycota</taxon>
        <taxon>Agaricomycotina</taxon>
        <taxon>Agaricomycetes</taxon>
        <taxon>Agaricomycetidae</taxon>
        <taxon>Agaricales</taxon>
        <taxon>Marasmiineae</taxon>
        <taxon>Marasmiaceae</taxon>
        <taxon>Marasmius</taxon>
    </lineage>
</organism>
<dbReference type="CDD" id="cd08249">
    <property type="entry name" value="enoyl_reductase_like"/>
    <property type="match status" value="1"/>
</dbReference>
<accession>A0ABR3AAX4</accession>
<dbReference type="Pfam" id="PF08240">
    <property type="entry name" value="ADH_N"/>
    <property type="match status" value="1"/>
</dbReference>
<dbReference type="InterPro" id="IPR047122">
    <property type="entry name" value="Trans-enoyl_RdTase-like"/>
</dbReference>
<comment type="caution">
    <text evidence="2">The sequence shown here is derived from an EMBL/GenBank/DDBJ whole genome shotgun (WGS) entry which is preliminary data.</text>
</comment>
<dbReference type="SMART" id="SM00829">
    <property type="entry name" value="PKS_ER"/>
    <property type="match status" value="1"/>
</dbReference>
<dbReference type="InterPro" id="IPR011032">
    <property type="entry name" value="GroES-like_sf"/>
</dbReference>
<dbReference type="InterPro" id="IPR013149">
    <property type="entry name" value="ADH-like_C"/>
</dbReference>
<proteinExistence type="predicted"/>
<keyword evidence="3" id="KW-1185">Reference proteome</keyword>
<dbReference type="Pfam" id="PF00107">
    <property type="entry name" value="ADH_zinc_N"/>
    <property type="match status" value="1"/>
</dbReference>
<dbReference type="Gene3D" id="3.90.180.10">
    <property type="entry name" value="Medium-chain alcohol dehydrogenases, catalytic domain"/>
    <property type="match status" value="1"/>
</dbReference>
<sequence length="362" mass="37613">MSEQKALIIPSSSSPYAVISKPIPSPGPHEVLVKLEGVALNPMDWLVTVHTQIPDAMGYPAYFGVDGAGVVEKVGDEVKAFKKGDRVLLQGSLSPKYSSHQQYALALEKTIAKLPSTISTLEAASIPLALGTSAFAFCLPDPAVPSMNEAVGGESIPFFLNGKAGAGLKPFWEEGAKGMKAGEPIIILGGSSSVGQLGIQIAAHYGFSPIITTASAKHTEYLKSLGATHVLDRDVSLDTVKEILGGATVNYIYVTVMGAATQAHVDLLAPGGILVSAVFIPPEIKFTDGKKGTMTNGSVHVYKEFGFGLMGALGGLLESGVIKPNRIEKIPGGLAGITDGLAKLQNNQVSGVKLVVDPAETP</sequence>
<dbReference type="PANTHER" id="PTHR45348">
    <property type="entry name" value="HYPOTHETICAL OXIDOREDUCTASE (EUROFUNG)"/>
    <property type="match status" value="1"/>
</dbReference>
<evidence type="ECO:0000313" key="2">
    <source>
        <dbReference type="EMBL" id="KAL0069702.1"/>
    </source>
</evidence>
<evidence type="ECO:0000259" key="1">
    <source>
        <dbReference type="SMART" id="SM00829"/>
    </source>
</evidence>
<dbReference type="PANTHER" id="PTHR45348:SF2">
    <property type="entry name" value="ZINC-TYPE ALCOHOL DEHYDROGENASE-LIKE PROTEIN C2E1P3.01"/>
    <property type="match status" value="1"/>
</dbReference>
<reference evidence="2 3" key="1">
    <citation type="submission" date="2024-05" db="EMBL/GenBank/DDBJ databases">
        <title>A draft genome resource for the thread blight pathogen Marasmius tenuissimus strain MS-2.</title>
        <authorList>
            <person name="Yulfo-Soto G.E."/>
            <person name="Baruah I.K."/>
            <person name="Amoako-Attah I."/>
            <person name="Bukari Y."/>
            <person name="Meinhardt L.W."/>
            <person name="Bailey B.A."/>
            <person name="Cohen S.P."/>
        </authorList>
    </citation>
    <scope>NUCLEOTIDE SEQUENCE [LARGE SCALE GENOMIC DNA]</scope>
    <source>
        <strain evidence="2 3">MS-2</strain>
    </source>
</reference>
<dbReference type="InterPro" id="IPR020843">
    <property type="entry name" value="ER"/>
</dbReference>
<dbReference type="SUPFAM" id="SSF50129">
    <property type="entry name" value="GroES-like"/>
    <property type="match status" value="1"/>
</dbReference>
<dbReference type="Gene3D" id="3.40.50.720">
    <property type="entry name" value="NAD(P)-binding Rossmann-like Domain"/>
    <property type="match status" value="1"/>
</dbReference>
<protein>
    <recommendedName>
        <fullName evidence="1">Enoyl reductase (ER) domain-containing protein</fullName>
    </recommendedName>
</protein>
<feature type="domain" description="Enoyl reductase (ER)" evidence="1">
    <location>
        <begin position="11"/>
        <end position="356"/>
    </location>
</feature>
<dbReference type="InterPro" id="IPR036291">
    <property type="entry name" value="NAD(P)-bd_dom_sf"/>
</dbReference>
<dbReference type="SUPFAM" id="SSF51735">
    <property type="entry name" value="NAD(P)-binding Rossmann-fold domains"/>
    <property type="match status" value="1"/>
</dbReference>
<dbReference type="EMBL" id="JBBXMP010000011">
    <property type="protein sequence ID" value="KAL0069702.1"/>
    <property type="molecule type" value="Genomic_DNA"/>
</dbReference>